<keyword evidence="4" id="KW-1185">Reference proteome</keyword>
<dbReference type="SUPFAM" id="SSF56112">
    <property type="entry name" value="Protein kinase-like (PK-like)"/>
    <property type="match status" value="1"/>
</dbReference>
<evidence type="ECO:0000256" key="1">
    <source>
        <dbReference type="SAM" id="MobiDB-lite"/>
    </source>
</evidence>
<evidence type="ECO:0000259" key="2">
    <source>
        <dbReference type="PROSITE" id="PS50011"/>
    </source>
</evidence>
<organism evidence="3 4">
    <name type="scientific">Blattamonas nauphoetae</name>
    <dbReference type="NCBI Taxonomy" id="2049346"/>
    <lineage>
        <taxon>Eukaryota</taxon>
        <taxon>Metamonada</taxon>
        <taxon>Preaxostyla</taxon>
        <taxon>Oxymonadida</taxon>
        <taxon>Blattamonas</taxon>
    </lineage>
</organism>
<dbReference type="Pfam" id="PF07714">
    <property type="entry name" value="PK_Tyr_Ser-Thr"/>
    <property type="match status" value="1"/>
</dbReference>
<dbReference type="InterPro" id="IPR001245">
    <property type="entry name" value="Ser-Thr/Tyr_kinase_cat_dom"/>
</dbReference>
<feature type="domain" description="Protein kinase" evidence="2">
    <location>
        <begin position="1"/>
        <end position="297"/>
    </location>
</feature>
<dbReference type="Gene3D" id="1.10.510.10">
    <property type="entry name" value="Transferase(Phosphotransferase) domain 1"/>
    <property type="match status" value="1"/>
</dbReference>
<dbReference type="InterPro" id="IPR051681">
    <property type="entry name" value="Ser/Thr_Kinases-Pseudokinases"/>
</dbReference>
<name>A0ABQ9YJ35_9EUKA</name>
<dbReference type="PANTHER" id="PTHR44329">
    <property type="entry name" value="SERINE/THREONINE-PROTEIN KINASE TNNI3K-RELATED"/>
    <property type="match status" value="1"/>
</dbReference>
<feature type="region of interest" description="Disordered" evidence="1">
    <location>
        <begin position="95"/>
        <end position="117"/>
    </location>
</feature>
<feature type="compositionally biased region" description="Low complexity" evidence="1">
    <location>
        <begin position="138"/>
        <end position="158"/>
    </location>
</feature>
<evidence type="ECO:0000313" key="3">
    <source>
        <dbReference type="EMBL" id="KAK2963775.1"/>
    </source>
</evidence>
<accession>A0ABQ9YJ35</accession>
<feature type="compositionally biased region" description="Low complexity" evidence="1">
    <location>
        <begin position="166"/>
        <end position="185"/>
    </location>
</feature>
<dbReference type="EMBL" id="JARBJD010000005">
    <property type="protein sequence ID" value="KAK2963775.1"/>
    <property type="molecule type" value="Genomic_DNA"/>
</dbReference>
<dbReference type="PROSITE" id="PS50011">
    <property type="entry name" value="PROTEIN_KINASE_DOM"/>
    <property type="match status" value="1"/>
</dbReference>
<dbReference type="Proteomes" id="UP001281761">
    <property type="component" value="Unassembled WGS sequence"/>
</dbReference>
<reference evidence="3 4" key="1">
    <citation type="journal article" date="2022" name="bioRxiv">
        <title>Genomics of Preaxostyla Flagellates Illuminates Evolutionary Transitions and the Path Towards Mitochondrial Loss.</title>
        <authorList>
            <person name="Novak L.V.F."/>
            <person name="Treitli S.C."/>
            <person name="Pyrih J."/>
            <person name="Halakuc P."/>
            <person name="Pipaliya S.V."/>
            <person name="Vacek V."/>
            <person name="Brzon O."/>
            <person name="Soukal P."/>
            <person name="Eme L."/>
            <person name="Dacks J.B."/>
            <person name="Karnkowska A."/>
            <person name="Elias M."/>
            <person name="Hampl V."/>
        </authorList>
    </citation>
    <scope>NUCLEOTIDE SEQUENCE [LARGE SCALE GENOMIC DNA]</scope>
    <source>
        <strain evidence="3">NAU3</strain>
        <tissue evidence="3">Gut</tissue>
    </source>
</reference>
<evidence type="ECO:0000313" key="4">
    <source>
        <dbReference type="Proteomes" id="UP001281761"/>
    </source>
</evidence>
<dbReference type="InterPro" id="IPR000719">
    <property type="entry name" value="Prot_kinase_dom"/>
</dbReference>
<feature type="region of interest" description="Disordered" evidence="1">
    <location>
        <begin position="138"/>
        <end position="185"/>
    </location>
</feature>
<feature type="compositionally biased region" description="Low complexity" evidence="1">
    <location>
        <begin position="96"/>
        <end position="114"/>
    </location>
</feature>
<sequence>MSNRPPPSRSAPPIQRHDPVVPTKIALQIANGLRFLQKRDQHHVFFGRLSSHSVLLDDQDTVALHVTGASQVAVTVHKEVLNSPSYMFHDIVDNNSSHSDSSSSSDRLSSTYSSETDSTRRNKALLSSLIHPSGFYSSFSSSTDSTTGSSKVGNSSSRSRTRSSHTRSTTSTSSTTRTTVTTNTMSVIDGGIDHLRWRAPELSMGFESSIQSAIFSLGMIIWEMCTCEIPFNDTCAETACIRIFHGERPTLATVEDSRLVHLTEWCWSHEPQHRPSIDQVVDILKNLENTRILHELQFDDDLWRENDDVSTMTVRSIEVF</sequence>
<comment type="caution">
    <text evidence="3">The sequence shown here is derived from an EMBL/GenBank/DDBJ whole genome shotgun (WGS) entry which is preliminary data.</text>
</comment>
<proteinExistence type="predicted"/>
<gene>
    <name evidence="3" type="ORF">BLNAU_1342</name>
</gene>
<dbReference type="InterPro" id="IPR011009">
    <property type="entry name" value="Kinase-like_dom_sf"/>
</dbReference>
<protein>
    <recommendedName>
        <fullName evidence="2">Protein kinase domain-containing protein</fullName>
    </recommendedName>
</protein>